<organism evidence="1 2">
    <name type="scientific">Neurospora intermedia</name>
    <dbReference type="NCBI Taxonomy" id="5142"/>
    <lineage>
        <taxon>Eukaryota</taxon>
        <taxon>Fungi</taxon>
        <taxon>Dikarya</taxon>
        <taxon>Ascomycota</taxon>
        <taxon>Pezizomycotina</taxon>
        <taxon>Sordariomycetes</taxon>
        <taxon>Sordariomycetidae</taxon>
        <taxon>Sordariales</taxon>
        <taxon>Sordariaceae</taxon>
        <taxon>Neurospora</taxon>
    </lineage>
</organism>
<comment type="caution">
    <text evidence="1">The sequence shown here is derived from an EMBL/GenBank/DDBJ whole genome shotgun (WGS) entry which is preliminary data.</text>
</comment>
<feature type="non-terminal residue" evidence="1">
    <location>
        <position position="1"/>
    </location>
</feature>
<sequence length="72" mass="8667">KGAVFSIIINYLISKATKNIFRFIYKFNRSTPRLSIVIQLLNYSKESYLNYHSEEKINIKFKRFVIRNSNQF</sequence>
<gene>
    <name evidence="1" type="ORF">QR685DRAFT_430800</name>
</gene>
<dbReference type="EMBL" id="JAVLET010000001">
    <property type="protein sequence ID" value="KAL0474810.1"/>
    <property type="molecule type" value="Genomic_DNA"/>
</dbReference>
<proteinExistence type="predicted"/>
<accession>A0ABR3DQ74</accession>
<evidence type="ECO:0000313" key="1">
    <source>
        <dbReference type="EMBL" id="KAL0474810.1"/>
    </source>
</evidence>
<name>A0ABR3DQ74_NEUIN</name>
<reference evidence="1 2" key="1">
    <citation type="submission" date="2023-09" db="EMBL/GenBank/DDBJ databases">
        <title>Multi-omics analysis of a traditional fermented food reveals byproduct-associated fungal strains for waste-to-food upcycling.</title>
        <authorList>
            <consortium name="Lawrence Berkeley National Laboratory"/>
            <person name="Rekdal V.M."/>
            <person name="Villalobos-Escobedo J.M."/>
            <person name="Rodriguez-Valeron N."/>
            <person name="Garcia M.O."/>
            <person name="Vasquez D.P."/>
            <person name="Damayanti I."/>
            <person name="Sorensen P.M."/>
            <person name="Baidoo E.E."/>
            <person name="De Carvalho A.C."/>
            <person name="Riley R."/>
            <person name="Lipzen A."/>
            <person name="He G."/>
            <person name="Yan M."/>
            <person name="Haridas S."/>
            <person name="Daum C."/>
            <person name="Yoshinaga Y."/>
            <person name="Ng V."/>
            <person name="Grigoriev I.V."/>
            <person name="Munk R."/>
            <person name="Nuraida L."/>
            <person name="Wijaya C.H."/>
            <person name="Morales P.-C."/>
            <person name="Keasling J.D."/>
        </authorList>
    </citation>
    <scope>NUCLEOTIDE SEQUENCE [LARGE SCALE GENOMIC DNA]</scope>
    <source>
        <strain evidence="1 2">FGSC 2613</strain>
    </source>
</reference>
<protein>
    <submittedName>
        <fullName evidence="1">Uncharacterized protein</fullName>
    </submittedName>
</protein>
<keyword evidence="2" id="KW-1185">Reference proteome</keyword>
<evidence type="ECO:0000313" key="2">
    <source>
        <dbReference type="Proteomes" id="UP001451303"/>
    </source>
</evidence>
<dbReference type="Proteomes" id="UP001451303">
    <property type="component" value="Unassembled WGS sequence"/>
</dbReference>